<dbReference type="EMBL" id="PNQX01000005">
    <property type="protein sequence ID" value="PMQ18580.1"/>
    <property type="molecule type" value="Genomic_DNA"/>
</dbReference>
<keyword evidence="2" id="KW-0805">Transcription regulation</keyword>
<comment type="similarity">
    <text evidence="1">Belongs to the LysR transcriptional regulatory family.</text>
</comment>
<gene>
    <name evidence="6" type="ORF">CIK84_18660</name>
</gene>
<dbReference type="Gene3D" id="1.10.10.10">
    <property type="entry name" value="Winged helix-like DNA-binding domain superfamily/Winged helix DNA-binding domain"/>
    <property type="match status" value="1"/>
</dbReference>
<dbReference type="SUPFAM" id="SSF53850">
    <property type="entry name" value="Periplasmic binding protein-like II"/>
    <property type="match status" value="1"/>
</dbReference>
<dbReference type="InterPro" id="IPR036390">
    <property type="entry name" value="WH_DNA-bd_sf"/>
</dbReference>
<evidence type="ECO:0000256" key="3">
    <source>
        <dbReference type="ARBA" id="ARBA00023125"/>
    </source>
</evidence>
<comment type="caution">
    <text evidence="6">The sequence shown here is derived from an EMBL/GenBank/DDBJ whole genome shotgun (WGS) entry which is preliminary data.</text>
</comment>
<dbReference type="PROSITE" id="PS50931">
    <property type="entry name" value="HTH_LYSR"/>
    <property type="match status" value="1"/>
</dbReference>
<dbReference type="AlphaFoldDB" id="A0A2N7RXG3"/>
<accession>A0A2N7RXG3</accession>
<dbReference type="PRINTS" id="PR00039">
    <property type="entry name" value="HTHLYSR"/>
</dbReference>
<evidence type="ECO:0000313" key="6">
    <source>
        <dbReference type="EMBL" id="PMQ18580.1"/>
    </source>
</evidence>
<dbReference type="Proteomes" id="UP000235739">
    <property type="component" value="Unassembled WGS sequence"/>
</dbReference>
<evidence type="ECO:0000256" key="2">
    <source>
        <dbReference type="ARBA" id="ARBA00023015"/>
    </source>
</evidence>
<dbReference type="RefSeq" id="WP_102599327.1">
    <property type="nucleotide sequence ID" value="NZ_JABUYH010000010.1"/>
</dbReference>
<dbReference type="Pfam" id="PF03466">
    <property type="entry name" value="LysR_substrate"/>
    <property type="match status" value="1"/>
</dbReference>
<keyword evidence="3" id="KW-0238">DNA-binding</keyword>
<dbReference type="GO" id="GO:0032993">
    <property type="term" value="C:protein-DNA complex"/>
    <property type="evidence" value="ECO:0007669"/>
    <property type="project" value="TreeGrafter"/>
</dbReference>
<dbReference type="GO" id="GO:0003677">
    <property type="term" value="F:DNA binding"/>
    <property type="evidence" value="ECO:0007669"/>
    <property type="project" value="UniProtKB-KW"/>
</dbReference>
<evidence type="ECO:0000256" key="4">
    <source>
        <dbReference type="ARBA" id="ARBA00023163"/>
    </source>
</evidence>
<reference evidence="6 7" key="1">
    <citation type="journal article" date="2017" name="Elife">
        <title>Extensive horizontal gene transfer in cheese-associated bacteria.</title>
        <authorList>
            <person name="Bonham K.S."/>
            <person name="Wolfe B.E."/>
            <person name="Dutton R.J."/>
        </authorList>
    </citation>
    <scope>NUCLEOTIDE SEQUENCE [LARGE SCALE GENOMIC DNA]</scope>
    <source>
        <strain evidence="6 7">JB182</strain>
    </source>
</reference>
<protein>
    <submittedName>
        <fullName evidence="6">LysR family transcriptional regulator</fullName>
    </submittedName>
</protein>
<keyword evidence="4" id="KW-0804">Transcription</keyword>
<dbReference type="Gene3D" id="3.40.190.10">
    <property type="entry name" value="Periplasmic binding protein-like II"/>
    <property type="match status" value="2"/>
</dbReference>
<evidence type="ECO:0000313" key="7">
    <source>
        <dbReference type="Proteomes" id="UP000235739"/>
    </source>
</evidence>
<dbReference type="InterPro" id="IPR000847">
    <property type="entry name" value="LysR_HTH_N"/>
</dbReference>
<dbReference type="PANTHER" id="PTHR30346">
    <property type="entry name" value="TRANSCRIPTIONAL DUAL REGULATOR HCAR-RELATED"/>
    <property type="match status" value="1"/>
</dbReference>
<proteinExistence type="inferred from homology"/>
<dbReference type="PANTHER" id="PTHR30346:SF28">
    <property type="entry name" value="HTH-TYPE TRANSCRIPTIONAL REGULATOR CYNR"/>
    <property type="match status" value="1"/>
</dbReference>
<dbReference type="GO" id="GO:0003700">
    <property type="term" value="F:DNA-binding transcription factor activity"/>
    <property type="evidence" value="ECO:0007669"/>
    <property type="project" value="InterPro"/>
</dbReference>
<sequence>MDTRLIRYFVAVAEERHFGRAAARLHIAQPPLSQQIKQLEETLNTQLLIRTTRKVELTNAGELLLTRGRILLEELEQLSRDVRTVGDGALGVLRLGSTGSATSRIMPKLIESSSQQMPGLQLNVQGEMLTPQMVEGLVEGRLDLAILRPPVRGTEVDYMLLDRDHLAVALPLDHPLCAYEELDLEQLAGEKFICYPPSSAVNSIIVDSCRRVGFVPRVAQVASETSTLLTFVAAGLGIGLLPTTHYLPHSNRITFRPLRNAPAVDLAIAWRAGNESALVRNFLELCKELFPAKNTAEERLEPIENPAD</sequence>
<name>A0A2N7RXG3_9MICC</name>
<dbReference type="CDD" id="cd08414">
    <property type="entry name" value="PBP2_LTTR_aromatics_like"/>
    <property type="match status" value="1"/>
</dbReference>
<evidence type="ECO:0000259" key="5">
    <source>
        <dbReference type="PROSITE" id="PS50931"/>
    </source>
</evidence>
<dbReference type="Pfam" id="PF00126">
    <property type="entry name" value="HTH_1"/>
    <property type="match status" value="1"/>
</dbReference>
<feature type="domain" description="HTH lysR-type" evidence="5">
    <location>
        <begin position="1"/>
        <end position="58"/>
    </location>
</feature>
<dbReference type="InterPro" id="IPR036388">
    <property type="entry name" value="WH-like_DNA-bd_sf"/>
</dbReference>
<organism evidence="6 7">
    <name type="scientific">Glutamicibacter arilaitensis</name>
    <dbReference type="NCBI Taxonomy" id="256701"/>
    <lineage>
        <taxon>Bacteria</taxon>
        <taxon>Bacillati</taxon>
        <taxon>Actinomycetota</taxon>
        <taxon>Actinomycetes</taxon>
        <taxon>Micrococcales</taxon>
        <taxon>Micrococcaceae</taxon>
        <taxon>Glutamicibacter</taxon>
    </lineage>
</organism>
<dbReference type="InterPro" id="IPR005119">
    <property type="entry name" value="LysR_subst-bd"/>
</dbReference>
<dbReference type="FunFam" id="1.10.10.10:FF:000001">
    <property type="entry name" value="LysR family transcriptional regulator"/>
    <property type="match status" value="1"/>
</dbReference>
<evidence type="ECO:0000256" key="1">
    <source>
        <dbReference type="ARBA" id="ARBA00009437"/>
    </source>
</evidence>
<dbReference type="SUPFAM" id="SSF46785">
    <property type="entry name" value="Winged helix' DNA-binding domain"/>
    <property type="match status" value="1"/>
</dbReference>